<feature type="region of interest" description="Disordered" evidence="1">
    <location>
        <begin position="100"/>
        <end position="120"/>
    </location>
</feature>
<dbReference type="Proteomes" id="UP000474758">
    <property type="component" value="Unassembled WGS sequence"/>
</dbReference>
<evidence type="ECO:0000256" key="1">
    <source>
        <dbReference type="SAM" id="MobiDB-lite"/>
    </source>
</evidence>
<evidence type="ECO:0000313" key="3">
    <source>
        <dbReference type="EMBL" id="NGQ92344.1"/>
    </source>
</evidence>
<organism evidence="3 4">
    <name type="scientific">Paragemmobacter kunshanensis</name>
    <dbReference type="NCBI Taxonomy" id="2583234"/>
    <lineage>
        <taxon>Bacteria</taxon>
        <taxon>Pseudomonadati</taxon>
        <taxon>Pseudomonadota</taxon>
        <taxon>Alphaproteobacteria</taxon>
        <taxon>Rhodobacterales</taxon>
        <taxon>Paracoccaceae</taxon>
        <taxon>Paragemmobacter</taxon>
    </lineage>
</organism>
<feature type="transmembrane region" description="Helical" evidence="2">
    <location>
        <begin position="123"/>
        <end position="145"/>
    </location>
</feature>
<feature type="compositionally biased region" description="Low complexity" evidence="1">
    <location>
        <begin position="100"/>
        <end position="110"/>
    </location>
</feature>
<reference evidence="3 4" key="1">
    <citation type="submission" date="2020-02" db="EMBL/GenBank/DDBJ databases">
        <title>Rhodobacter translucens sp. nov., a novel bacterium isolated from activated sludge.</title>
        <authorList>
            <person name="Liu J."/>
        </authorList>
    </citation>
    <scope>NUCLEOTIDE SEQUENCE [LARGE SCALE GENOMIC DNA]</scope>
    <source>
        <strain evidence="3 4">HX-7-19</strain>
    </source>
</reference>
<dbReference type="RefSeq" id="WP_165051896.1">
    <property type="nucleotide sequence ID" value="NZ_JAALFE010000016.1"/>
</dbReference>
<evidence type="ECO:0000256" key="2">
    <source>
        <dbReference type="SAM" id="Phobius"/>
    </source>
</evidence>
<gene>
    <name evidence="3" type="ORF">G5V65_15710</name>
</gene>
<keyword evidence="2" id="KW-0812">Transmembrane</keyword>
<comment type="caution">
    <text evidence="3">The sequence shown here is derived from an EMBL/GenBank/DDBJ whole genome shotgun (WGS) entry which is preliminary data.</text>
</comment>
<accession>A0A6M1U429</accession>
<evidence type="ECO:0000313" key="4">
    <source>
        <dbReference type="Proteomes" id="UP000474758"/>
    </source>
</evidence>
<protein>
    <submittedName>
        <fullName evidence="3">Uncharacterized protein</fullName>
    </submittedName>
</protein>
<keyword evidence="4" id="KW-1185">Reference proteome</keyword>
<dbReference type="AlphaFoldDB" id="A0A6M1U429"/>
<proteinExistence type="predicted"/>
<name>A0A6M1U429_9RHOB</name>
<dbReference type="EMBL" id="JAALFE010000016">
    <property type="protein sequence ID" value="NGQ92344.1"/>
    <property type="molecule type" value="Genomic_DNA"/>
</dbReference>
<keyword evidence="2" id="KW-1133">Transmembrane helix</keyword>
<sequence length="146" mass="15385">MEKVGSIPPPHAAQSIARLIPLGQGWVLEPLEAGFLLRTIAQEARPVQVRITGEEAQALRQGEVTPEQMAQRHGVALHHPPPGAVTVAFSDEAIRLAGRAQDGRAQGGDARVPREQPPGQGTFLPRAGIIGAALIALLALALLWAV</sequence>
<keyword evidence="2" id="KW-0472">Membrane</keyword>